<evidence type="ECO:0000256" key="5">
    <source>
        <dbReference type="ARBA" id="ARBA00022840"/>
    </source>
</evidence>
<gene>
    <name evidence="12" type="ORF">MCOR_2228</name>
</gene>
<dbReference type="Proteomes" id="UP000507470">
    <property type="component" value="Unassembled WGS sequence"/>
</dbReference>
<dbReference type="GO" id="GO:0005524">
    <property type="term" value="F:ATP binding"/>
    <property type="evidence" value="ECO:0007669"/>
    <property type="project" value="UniProtKB-KW"/>
</dbReference>
<evidence type="ECO:0000313" key="13">
    <source>
        <dbReference type="Proteomes" id="UP000507470"/>
    </source>
</evidence>
<evidence type="ECO:0000259" key="10">
    <source>
        <dbReference type="PROSITE" id="PS51192"/>
    </source>
</evidence>
<dbReference type="CDD" id="cd06186">
    <property type="entry name" value="NOX_Duox_like_FAD_NADP"/>
    <property type="match status" value="1"/>
</dbReference>
<dbReference type="CDD" id="cd17920">
    <property type="entry name" value="DEXHc_RecQ"/>
    <property type="match status" value="1"/>
</dbReference>
<name>A0A6J7ZY87_MYTCO</name>
<dbReference type="GO" id="GO:0016491">
    <property type="term" value="F:oxidoreductase activity"/>
    <property type="evidence" value="ECO:0007669"/>
    <property type="project" value="UniProtKB-KW"/>
</dbReference>
<reference evidence="12 13" key="1">
    <citation type="submission" date="2020-06" db="EMBL/GenBank/DDBJ databases">
        <authorList>
            <person name="Li R."/>
            <person name="Bekaert M."/>
        </authorList>
    </citation>
    <scope>NUCLEOTIDE SEQUENCE [LARGE SCALE GENOMIC DNA]</scope>
    <source>
        <strain evidence="13">wild</strain>
    </source>
</reference>
<accession>A0A6J7ZY87</accession>
<dbReference type="SMART" id="SM00490">
    <property type="entry name" value="HELICc"/>
    <property type="match status" value="1"/>
</dbReference>
<evidence type="ECO:0000256" key="3">
    <source>
        <dbReference type="ARBA" id="ARBA00022801"/>
    </source>
</evidence>
<feature type="domain" description="Helicase ATP-binding" evidence="10">
    <location>
        <begin position="31"/>
        <end position="203"/>
    </location>
</feature>
<dbReference type="PANTHER" id="PTHR13710:SF157">
    <property type="entry name" value="DNA HELICASE"/>
    <property type="match status" value="1"/>
</dbReference>
<dbReference type="SMART" id="SM00487">
    <property type="entry name" value="DEXDc"/>
    <property type="match status" value="1"/>
</dbReference>
<dbReference type="FunFam" id="3.40.50.80:FF:000012">
    <property type="entry name" value="NADPH oxidase, isoform B"/>
    <property type="match status" value="1"/>
</dbReference>
<dbReference type="Gene3D" id="3.40.50.80">
    <property type="entry name" value="Nucleotide-binding domain of ferredoxin-NADP reductase (FNR) module"/>
    <property type="match status" value="1"/>
</dbReference>
<evidence type="ECO:0000256" key="8">
    <source>
        <dbReference type="ARBA" id="ARBA00034808"/>
    </source>
</evidence>
<dbReference type="InterPro" id="IPR004589">
    <property type="entry name" value="DNA_helicase_ATP-dep_RecQ"/>
</dbReference>
<comment type="similarity">
    <text evidence="1">Belongs to the helicase family. RecQ subfamily.</text>
</comment>
<dbReference type="EMBL" id="CACVKT020000470">
    <property type="protein sequence ID" value="CAC5359334.1"/>
    <property type="molecule type" value="Genomic_DNA"/>
</dbReference>
<dbReference type="GO" id="GO:0009378">
    <property type="term" value="F:four-way junction helicase activity"/>
    <property type="evidence" value="ECO:0007669"/>
    <property type="project" value="TreeGrafter"/>
</dbReference>
<evidence type="ECO:0000313" key="12">
    <source>
        <dbReference type="EMBL" id="CAC5359334.1"/>
    </source>
</evidence>
<dbReference type="GO" id="GO:0016787">
    <property type="term" value="F:hydrolase activity"/>
    <property type="evidence" value="ECO:0007669"/>
    <property type="project" value="UniProtKB-KW"/>
</dbReference>
<dbReference type="InterPro" id="IPR000778">
    <property type="entry name" value="Cyt_b245_heavy_chain"/>
</dbReference>
<dbReference type="Pfam" id="PF08030">
    <property type="entry name" value="NAD_binding_6"/>
    <property type="match status" value="1"/>
</dbReference>
<dbReference type="EC" id="5.6.2.4" evidence="8"/>
<keyword evidence="5" id="KW-0067">ATP-binding</keyword>
<dbReference type="GO" id="GO:0005654">
    <property type="term" value="C:nucleoplasm"/>
    <property type="evidence" value="ECO:0007669"/>
    <property type="project" value="TreeGrafter"/>
</dbReference>
<keyword evidence="6 12" id="KW-0560">Oxidoreductase</keyword>
<feature type="region of interest" description="Disordered" evidence="9">
    <location>
        <begin position="425"/>
        <end position="449"/>
    </location>
</feature>
<dbReference type="NCBIfam" id="TIGR00614">
    <property type="entry name" value="recQ_fam"/>
    <property type="match status" value="1"/>
</dbReference>
<comment type="catalytic activity">
    <reaction evidence="7">
        <text>Couples ATP hydrolysis with the unwinding of duplex DNA by translocating in the 3'-5' direction.</text>
        <dbReference type="EC" id="5.6.2.4"/>
    </reaction>
</comment>
<feature type="compositionally biased region" description="Basic residues" evidence="9">
    <location>
        <begin position="425"/>
        <end position="435"/>
    </location>
</feature>
<keyword evidence="13" id="KW-1185">Reference proteome</keyword>
<dbReference type="InterPro" id="IPR014001">
    <property type="entry name" value="Helicase_ATP-bd"/>
</dbReference>
<dbReference type="InterPro" id="IPR001650">
    <property type="entry name" value="Helicase_C-like"/>
</dbReference>
<keyword evidence="2" id="KW-0547">Nucleotide-binding</keyword>
<dbReference type="InterPro" id="IPR013121">
    <property type="entry name" value="Fe_red_NAD-bd_6"/>
</dbReference>
<evidence type="ECO:0000256" key="1">
    <source>
        <dbReference type="ARBA" id="ARBA00005446"/>
    </source>
</evidence>
<protein>
    <recommendedName>
        <fullName evidence="8">DNA 3'-5' helicase</fullName>
        <ecNumber evidence="8">5.6.2.4</ecNumber>
    </recommendedName>
</protein>
<dbReference type="GO" id="GO:0003676">
    <property type="term" value="F:nucleic acid binding"/>
    <property type="evidence" value="ECO:0007669"/>
    <property type="project" value="InterPro"/>
</dbReference>
<dbReference type="GO" id="GO:0000724">
    <property type="term" value="P:double-strand break repair via homologous recombination"/>
    <property type="evidence" value="ECO:0007669"/>
    <property type="project" value="TreeGrafter"/>
</dbReference>
<dbReference type="InterPro" id="IPR039261">
    <property type="entry name" value="FNR_nucleotide-bd"/>
</dbReference>
<dbReference type="Pfam" id="PF00271">
    <property type="entry name" value="Helicase_C"/>
    <property type="match status" value="1"/>
</dbReference>
<dbReference type="OrthoDB" id="10253415at2759"/>
<proteinExistence type="inferred from homology"/>
<sequence length="668" mass="75803">MDIKSINAKFESVKASYNIEYEAKEEQLQVVLSVLKGRNVLALLPTGFGKTLCVVIPTMLSEDKDCITIVISPLTSLIDDQICRLNKLNVRCAKITGIGEMERQTITEITNGKYSIVFSSPESVLKPYWKTVFLSATWQTHLKLIAIDEAHCISEWGDDFRKDYQQLYEIRSFFGAPLMALTGTSTKKVKKDIMEHLQLLDEDTDLVYKSPDRPNLYLQILKKESTDYDSCLDWLINHIRTNGKKSKKIIVYCRSIDAVSEIFCCLKDSLGKMAYVDGIVDGNQVLLEMYHKSTHQDSKDRIIDEFKTENSRIRCIIATVALGMGLDISDIDLIVHIGCPKTVLSYWQEAGRCARDGRQGYSLILYDNFTLALKTTDKDIGHIVKNKDGICIRKQILDVFSDEDSNQEIEKYSCEDRGTVAMRRRTLSSKRKKSRSLGPKTDPKKEAQERRVALRNKIVKIQCYIDGPYGTATREIFTTEHAVLIGAGIGVTPMASILQSVMYKFKASKRHCPSCSHEWLGEFTTEAMKLKKVDFIWINRDQKAFEWFISLLTALEVEQSIGNGGDCPDEKIIDMHMYMTAAVKKTEMKGIGLQIALDLMHEKSQRDLITGLQVKTQPGRPDWNKVFSEISSKQKGKVKVFFCGAPQLGKTIKLACEKFSFDFAKENF</sequence>
<dbReference type="PROSITE" id="PS51194">
    <property type="entry name" value="HELICASE_CTER"/>
    <property type="match status" value="1"/>
</dbReference>
<organism evidence="12 13">
    <name type="scientific">Mytilus coruscus</name>
    <name type="common">Sea mussel</name>
    <dbReference type="NCBI Taxonomy" id="42192"/>
    <lineage>
        <taxon>Eukaryota</taxon>
        <taxon>Metazoa</taxon>
        <taxon>Spiralia</taxon>
        <taxon>Lophotrochozoa</taxon>
        <taxon>Mollusca</taxon>
        <taxon>Bivalvia</taxon>
        <taxon>Autobranchia</taxon>
        <taxon>Pteriomorphia</taxon>
        <taxon>Mytilida</taxon>
        <taxon>Mytiloidea</taxon>
        <taxon>Mytilidae</taxon>
        <taxon>Mytilinae</taxon>
        <taxon>Mytilus</taxon>
    </lineage>
</organism>
<dbReference type="InterPro" id="IPR011545">
    <property type="entry name" value="DEAD/DEAH_box_helicase_dom"/>
</dbReference>
<evidence type="ECO:0000256" key="7">
    <source>
        <dbReference type="ARBA" id="ARBA00034617"/>
    </source>
</evidence>
<dbReference type="Gene3D" id="3.40.50.300">
    <property type="entry name" value="P-loop containing nucleotide triphosphate hydrolases"/>
    <property type="match status" value="2"/>
</dbReference>
<feature type="domain" description="Helicase C-terminal" evidence="11">
    <location>
        <begin position="231"/>
        <end position="400"/>
    </location>
</feature>
<dbReference type="GO" id="GO:0043138">
    <property type="term" value="F:3'-5' DNA helicase activity"/>
    <property type="evidence" value="ECO:0007669"/>
    <property type="project" value="UniProtKB-EC"/>
</dbReference>
<dbReference type="SUPFAM" id="SSF52540">
    <property type="entry name" value="P-loop containing nucleoside triphosphate hydrolases"/>
    <property type="match status" value="1"/>
</dbReference>
<evidence type="ECO:0000259" key="11">
    <source>
        <dbReference type="PROSITE" id="PS51194"/>
    </source>
</evidence>
<dbReference type="GO" id="GO:0016020">
    <property type="term" value="C:membrane"/>
    <property type="evidence" value="ECO:0007669"/>
    <property type="project" value="InterPro"/>
</dbReference>
<dbReference type="Pfam" id="PF00270">
    <property type="entry name" value="DEAD"/>
    <property type="match status" value="1"/>
</dbReference>
<evidence type="ECO:0000256" key="9">
    <source>
        <dbReference type="SAM" id="MobiDB-lite"/>
    </source>
</evidence>
<evidence type="ECO:0000256" key="6">
    <source>
        <dbReference type="ARBA" id="ARBA00023002"/>
    </source>
</evidence>
<dbReference type="GO" id="GO:0005694">
    <property type="term" value="C:chromosome"/>
    <property type="evidence" value="ECO:0007669"/>
    <property type="project" value="TreeGrafter"/>
</dbReference>
<dbReference type="PANTHER" id="PTHR13710">
    <property type="entry name" value="DNA HELICASE RECQ FAMILY MEMBER"/>
    <property type="match status" value="1"/>
</dbReference>
<evidence type="ECO:0000256" key="2">
    <source>
        <dbReference type="ARBA" id="ARBA00022741"/>
    </source>
</evidence>
<dbReference type="InterPro" id="IPR027417">
    <property type="entry name" value="P-loop_NTPase"/>
</dbReference>
<dbReference type="GO" id="GO:0000723">
    <property type="term" value="P:telomere maintenance"/>
    <property type="evidence" value="ECO:0007669"/>
    <property type="project" value="TreeGrafter"/>
</dbReference>
<dbReference type="PROSITE" id="PS51192">
    <property type="entry name" value="HELICASE_ATP_BIND_1"/>
    <property type="match status" value="1"/>
</dbReference>
<dbReference type="SUPFAM" id="SSF52343">
    <property type="entry name" value="Ferredoxin reductase-like, C-terminal NADP-linked domain"/>
    <property type="match status" value="1"/>
</dbReference>
<dbReference type="GO" id="GO:0005737">
    <property type="term" value="C:cytoplasm"/>
    <property type="evidence" value="ECO:0007669"/>
    <property type="project" value="TreeGrafter"/>
</dbReference>
<dbReference type="PRINTS" id="PR00466">
    <property type="entry name" value="GP91PHOX"/>
</dbReference>
<dbReference type="AlphaFoldDB" id="A0A6J7ZY87"/>
<evidence type="ECO:0000256" key="4">
    <source>
        <dbReference type="ARBA" id="ARBA00022806"/>
    </source>
</evidence>
<keyword evidence="3" id="KW-0378">Hydrolase</keyword>
<keyword evidence="4" id="KW-0347">Helicase</keyword>